<dbReference type="RefSeq" id="WP_237875157.1">
    <property type="nucleotide sequence ID" value="NZ_JAKLTR010000014.1"/>
</dbReference>
<protein>
    <recommendedName>
        <fullName evidence="6">Ribosomal protein L11 methyltransferase</fullName>
        <shortName evidence="6">L11 Mtase</shortName>
        <ecNumber evidence="6">2.1.1.-</ecNumber>
    </recommendedName>
</protein>
<keyword evidence="2 6" id="KW-0963">Cytoplasm</keyword>
<dbReference type="PANTHER" id="PTHR43648">
    <property type="entry name" value="ELECTRON TRANSFER FLAVOPROTEIN BETA SUBUNIT LYSINE METHYLTRANSFERASE"/>
    <property type="match status" value="1"/>
</dbReference>
<feature type="binding site" evidence="6">
    <location>
        <position position="167"/>
    </location>
    <ligand>
        <name>S-adenosyl-L-methionine</name>
        <dbReference type="ChEBI" id="CHEBI:59789"/>
    </ligand>
</feature>
<evidence type="ECO:0000256" key="5">
    <source>
        <dbReference type="ARBA" id="ARBA00022691"/>
    </source>
</evidence>
<keyword evidence="8" id="KW-1185">Reference proteome</keyword>
<evidence type="ECO:0000313" key="7">
    <source>
        <dbReference type="EMBL" id="MCG2616619.1"/>
    </source>
</evidence>
<dbReference type="GO" id="GO:0032259">
    <property type="term" value="P:methylation"/>
    <property type="evidence" value="ECO:0007669"/>
    <property type="project" value="UniProtKB-KW"/>
</dbReference>
<sequence length="271" mass="30036">MSKYLQITFRPIDTEKAELLMAALSAANFEGFEEEDETLKAFIKEEECDLEELNVIAEANDMTFGMSVIEETNWNAVWESNFDPVVVDDFVAVRASFHEPIPGVEYEIVITPKMSFGTGHHATTFMMMQQMREIGFNGKKVFDFGTGTGVLAILAAKLGATEIVAIDNDDWSIENARENKENNGTDAIRLAKADSAADQGKFDIILANINKNVILDNMAVLKDQLEPGGILLLSGLLIQDEEDIRAAAGKYGLNVVSRKEKHNWLCLSTSY</sequence>
<comment type="catalytic activity">
    <reaction evidence="6">
        <text>L-lysyl-[protein] + 3 S-adenosyl-L-methionine = N(6),N(6),N(6)-trimethyl-L-lysyl-[protein] + 3 S-adenosyl-L-homocysteine + 3 H(+)</text>
        <dbReference type="Rhea" id="RHEA:54192"/>
        <dbReference type="Rhea" id="RHEA-COMP:9752"/>
        <dbReference type="Rhea" id="RHEA-COMP:13826"/>
        <dbReference type="ChEBI" id="CHEBI:15378"/>
        <dbReference type="ChEBI" id="CHEBI:29969"/>
        <dbReference type="ChEBI" id="CHEBI:57856"/>
        <dbReference type="ChEBI" id="CHEBI:59789"/>
        <dbReference type="ChEBI" id="CHEBI:61961"/>
    </reaction>
</comment>
<comment type="function">
    <text evidence="6">Methylates ribosomal protein L11.</text>
</comment>
<evidence type="ECO:0000256" key="1">
    <source>
        <dbReference type="ARBA" id="ARBA00009741"/>
    </source>
</evidence>
<dbReference type="PIRSF" id="PIRSF000401">
    <property type="entry name" value="RPL11_MTase"/>
    <property type="match status" value="1"/>
</dbReference>
<dbReference type="NCBIfam" id="NF001785">
    <property type="entry name" value="PRK00517.2-2"/>
    <property type="match status" value="1"/>
</dbReference>
<dbReference type="SUPFAM" id="SSF53335">
    <property type="entry name" value="S-adenosyl-L-methionine-dependent methyltransferases"/>
    <property type="match status" value="1"/>
</dbReference>
<dbReference type="HAMAP" id="MF_00735">
    <property type="entry name" value="Methyltr_PrmA"/>
    <property type="match status" value="1"/>
</dbReference>
<dbReference type="Gene3D" id="3.40.50.150">
    <property type="entry name" value="Vaccinia Virus protein VP39"/>
    <property type="match status" value="1"/>
</dbReference>
<proteinExistence type="inferred from homology"/>
<comment type="subcellular location">
    <subcellularLocation>
        <location evidence="6">Cytoplasm</location>
    </subcellularLocation>
</comment>
<dbReference type="InterPro" id="IPR029063">
    <property type="entry name" value="SAM-dependent_MTases_sf"/>
</dbReference>
<evidence type="ECO:0000256" key="3">
    <source>
        <dbReference type="ARBA" id="ARBA00022603"/>
    </source>
</evidence>
<dbReference type="EMBL" id="JAKLTR010000014">
    <property type="protein sequence ID" value="MCG2616619.1"/>
    <property type="molecule type" value="Genomic_DNA"/>
</dbReference>
<keyword evidence="3 6" id="KW-0489">Methyltransferase</keyword>
<dbReference type="GO" id="GO:0005840">
    <property type="term" value="C:ribosome"/>
    <property type="evidence" value="ECO:0007669"/>
    <property type="project" value="UniProtKB-KW"/>
</dbReference>
<accession>A0ABS9KW74</accession>
<feature type="binding site" evidence="6">
    <location>
        <position position="208"/>
    </location>
    <ligand>
        <name>S-adenosyl-L-methionine</name>
        <dbReference type="ChEBI" id="CHEBI:59789"/>
    </ligand>
</feature>
<keyword evidence="5 6" id="KW-0949">S-adenosyl-L-methionine</keyword>
<organism evidence="7 8">
    <name type="scientific">Terrimonas ginsenosidimutans</name>
    <dbReference type="NCBI Taxonomy" id="2908004"/>
    <lineage>
        <taxon>Bacteria</taxon>
        <taxon>Pseudomonadati</taxon>
        <taxon>Bacteroidota</taxon>
        <taxon>Chitinophagia</taxon>
        <taxon>Chitinophagales</taxon>
        <taxon>Chitinophagaceae</taxon>
        <taxon>Terrimonas</taxon>
    </lineage>
</organism>
<dbReference type="EC" id="2.1.1.-" evidence="6"/>
<dbReference type="Pfam" id="PF06325">
    <property type="entry name" value="PrmA"/>
    <property type="match status" value="1"/>
</dbReference>
<dbReference type="PANTHER" id="PTHR43648:SF1">
    <property type="entry name" value="ELECTRON TRANSFER FLAVOPROTEIN BETA SUBUNIT LYSINE METHYLTRANSFERASE"/>
    <property type="match status" value="1"/>
</dbReference>
<dbReference type="InterPro" id="IPR004498">
    <property type="entry name" value="Ribosomal_PrmA_MeTrfase"/>
</dbReference>
<name>A0ABS9KW74_9BACT</name>
<evidence type="ECO:0000313" key="8">
    <source>
        <dbReference type="Proteomes" id="UP001165367"/>
    </source>
</evidence>
<gene>
    <name evidence="6 7" type="primary">prmA</name>
    <name evidence="7" type="ORF">LZZ85_20130</name>
</gene>
<evidence type="ECO:0000256" key="6">
    <source>
        <dbReference type="HAMAP-Rule" id="MF_00735"/>
    </source>
</evidence>
<dbReference type="InterPro" id="IPR050078">
    <property type="entry name" value="Ribosomal_L11_MeTrfase_PrmA"/>
</dbReference>
<dbReference type="Proteomes" id="UP001165367">
    <property type="component" value="Unassembled WGS sequence"/>
</dbReference>
<comment type="similarity">
    <text evidence="1 6">Belongs to the methyltransferase superfamily. PrmA family.</text>
</comment>
<keyword evidence="7" id="KW-0689">Ribosomal protein</keyword>
<reference evidence="7" key="1">
    <citation type="submission" date="2022-01" db="EMBL/GenBank/DDBJ databases">
        <authorList>
            <person name="Jo J.-H."/>
            <person name="Im W.-T."/>
        </authorList>
    </citation>
    <scope>NUCLEOTIDE SEQUENCE</scope>
    <source>
        <strain evidence="7">NA20</strain>
    </source>
</reference>
<evidence type="ECO:0000256" key="2">
    <source>
        <dbReference type="ARBA" id="ARBA00022490"/>
    </source>
</evidence>
<comment type="caution">
    <text evidence="7">The sequence shown here is derived from an EMBL/GenBank/DDBJ whole genome shotgun (WGS) entry which is preliminary data.</text>
</comment>
<feature type="binding site" evidence="6">
    <location>
        <position position="145"/>
    </location>
    <ligand>
        <name>S-adenosyl-L-methionine</name>
        <dbReference type="ChEBI" id="CHEBI:59789"/>
    </ligand>
</feature>
<keyword evidence="4 6" id="KW-0808">Transferase</keyword>
<dbReference type="GO" id="GO:0008168">
    <property type="term" value="F:methyltransferase activity"/>
    <property type="evidence" value="ECO:0007669"/>
    <property type="project" value="UniProtKB-KW"/>
</dbReference>
<feature type="binding site" evidence="6">
    <location>
        <position position="124"/>
    </location>
    <ligand>
        <name>S-adenosyl-L-methionine</name>
        <dbReference type="ChEBI" id="CHEBI:59789"/>
    </ligand>
</feature>
<keyword evidence="7" id="KW-0687">Ribonucleoprotein</keyword>
<dbReference type="CDD" id="cd02440">
    <property type="entry name" value="AdoMet_MTases"/>
    <property type="match status" value="1"/>
</dbReference>
<evidence type="ECO:0000256" key="4">
    <source>
        <dbReference type="ARBA" id="ARBA00022679"/>
    </source>
</evidence>